<dbReference type="Proteomes" id="UP000003157">
    <property type="component" value="Unassembled WGS sequence"/>
</dbReference>
<dbReference type="Pfam" id="PF12746">
    <property type="entry name" value="GNAT_acetyltran"/>
    <property type="match status" value="1"/>
</dbReference>
<dbReference type="InterPro" id="IPR027365">
    <property type="entry name" value="GNAT_acetyltra_YdfB-like"/>
</dbReference>
<dbReference type="GeneID" id="78230827"/>
<comment type="caution">
    <text evidence="1">The sequence shown here is derived from an EMBL/GenBank/DDBJ whole genome shotgun (WGS) entry which is preliminary data.</text>
</comment>
<dbReference type="InterPro" id="IPR042573">
    <property type="entry name" value="GNAT_acetyltra_N"/>
</dbReference>
<dbReference type="RefSeq" id="WP_008788303.1">
    <property type="nucleotide sequence ID" value="NZ_AKCB01000002.1"/>
</dbReference>
<evidence type="ECO:0000313" key="2">
    <source>
        <dbReference type="Proteomes" id="UP000003157"/>
    </source>
</evidence>
<dbReference type="EMBL" id="ADKX01000022">
    <property type="protein sequence ID" value="EFW05542.1"/>
    <property type="molecule type" value="Genomic_DNA"/>
</dbReference>
<organism evidence="1 2">
    <name type="scientific">Coprobacillus cateniformis</name>
    <dbReference type="NCBI Taxonomy" id="100884"/>
    <lineage>
        <taxon>Bacteria</taxon>
        <taxon>Bacillati</taxon>
        <taxon>Bacillota</taxon>
        <taxon>Erysipelotrichia</taxon>
        <taxon>Erysipelotrichales</taxon>
        <taxon>Coprobacillaceae</taxon>
        <taxon>Coprobacillus</taxon>
    </lineage>
</organism>
<accession>E7G8U9</accession>
<keyword evidence="2" id="KW-1185">Reference proteome</keyword>
<dbReference type="OrthoDB" id="7054616at2"/>
<gene>
    <name evidence="1" type="ORF">HMPREF9488_01187</name>
</gene>
<dbReference type="AlphaFoldDB" id="E7G8U9"/>
<reference evidence="1 2" key="1">
    <citation type="submission" date="2010-12" db="EMBL/GenBank/DDBJ databases">
        <title>The Genome Sequence of Coprobacillus sp. strain 29_1.</title>
        <authorList>
            <consortium name="The Broad Institute Genome Sequencing Platform"/>
            <person name="Earl A."/>
            <person name="Ward D."/>
            <person name="Feldgarden M."/>
            <person name="Gevers D."/>
            <person name="Daigneault M."/>
            <person name="Sibley C.D."/>
            <person name="White A."/>
            <person name="Strauss J."/>
            <person name="Allen-Vercoe E."/>
            <person name="Young S.K."/>
            <person name="Zeng Q."/>
            <person name="Gargeya S."/>
            <person name="Fitzgerald M."/>
            <person name="Haas B."/>
            <person name="Abouelleil A."/>
            <person name="Alvarado L."/>
            <person name="Arachchi H.M."/>
            <person name="Berlin A."/>
            <person name="Brown A."/>
            <person name="Chapman S.B."/>
            <person name="Chen Z."/>
            <person name="Dunbar C."/>
            <person name="Freedman E."/>
            <person name="Gearin G."/>
            <person name="Gellesch M."/>
            <person name="Goldberg J."/>
            <person name="Griggs A."/>
            <person name="Gujja S."/>
            <person name="Heilman E."/>
            <person name="Heiman D."/>
            <person name="Howarth C."/>
            <person name="Larson L."/>
            <person name="Lui A."/>
            <person name="MacDonald P.J.P."/>
            <person name="Mehta T."/>
            <person name="Montmayeur A."/>
            <person name="Murphy C."/>
            <person name="Neiman D."/>
            <person name="Pearson M."/>
            <person name="Priest M."/>
            <person name="Roberts A."/>
            <person name="Saif S."/>
            <person name="Shea T."/>
            <person name="Shenoy N."/>
            <person name="Sisk P."/>
            <person name="Stolte C."/>
            <person name="Sykes S."/>
            <person name="White J."/>
            <person name="Yandava C."/>
            <person name="Nusbaum C."/>
            <person name="Birren B."/>
        </authorList>
    </citation>
    <scope>NUCLEOTIDE SEQUENCE [LARGE SCALE GENOMIC DNA]</scope>
    <source>
        <strain evidence="1 2">29_1</strain>
    </source>
</reference>
<proteinExistence type="predicted"/>
<dbReference type="Gene3D" id="3.40.630.110">
    <property type="entry name" value="GNAT acetyltransferase-like"/>
    <property type="match status" value="1"/>
</dbReference>
<evidence type="ECO:0000313" key="1">
    <source>
        <dbReference type="EMBL" id="EFW05542.1"/>
    </source>
</evidence>
<dbReference type="HOGENOM" id="CLU_2878167_0_0_9"/>
<dbReference type="STRING" id="100884.GCA_000269565_03029"/>
<sequence length="63" mass="7225">MELCQSPENVSLLFARWRATLIYSYLQGCMGECYVNENDNPKSVQIVVADFVYYASILNIELV</sequence>
<name>E7G8U9_9FIRM</name>
<protein>
    <submittedName>
        <fullName evidence="1">Uncharacterized protein</fullName>
    </submittedName>
</protein>